<reference evidence="1" key="1">
    <citation type="journal article" date="2015" name="Nature">
        <title>Complex archaea that bridge the gap between prokaryotes and eukaryotes.</title>
        <authorList>
            <person name="Spang A."/>
            <person name="Saw J.H."/>
            <person name="Jorgensen S.L."/>
            <person name="Zaremba-Niedzwiedzka K."/>
            <person name="Martijn J."/>
            <person name="Lind A.E."/>
            <person name="van Eijk R."/>
            <person name="Schleper C."/>
            <person name="Guy L."/>
            <person name="Ettema T.J."/>
        </authorList>
    </citation>
    <scope>NUCLEOTIDE SEQUENCE</scope>
</reference>
<accession>A0A0F9J1I3</accession>
<comment type="caution">
    <text evidence="1">The sequence shown here is derived from an EMBL/GenBank/DDBJ whole genome shotgun (WGS) entry which is preliminary data.</text>
</comment>
<proteinExistence type="predicted"/>
<sequence length="63" mass="7825">MSKNDKKKLSINLEFSERIQYEDRIVDTHHFAIYKSFSIEKKDFEKKHDQIKEDFRILEKKYD</sequence>
<dbReference type="AlphaFoldDB" id="A0A0F9J1I3"/>
<evidence type="ECO:0000313" key="1">
    <source>
        <dbReference type="EMBL" id="KKL99760.1"/>
    </source>
</evidence>
<organism evidence="1">
    <name type="scientific">marine sediment metagenome</name>
    <dbReference type="NCBI Taxonomy" id="412755"/>
    <lineage>
        <taxon>unclassified sequences</taxon>
        <taxon>metagenomes</taxon>
        <taxon>ecological metagenomes</taxon>
    </lineage>
</organism>
<name>A0A0F9J1I3_9ZZZZ</name>
<protein>
    <submittedName>
        <fullName evidence="1">Uncharacterized protein</fullName>
    </submittedName>
</protein>
<gene>
    <name evidence="1" type="ORF">LCGC14_1811170</name>
</gene>
<dbReference type="EMBL" id="LAZR01017594">
    <property type="protein sequence ID" value="KKL99760.1"/>
    <property type="molecule type" value="Genomic_DNA"/>
</dbReference>